<accession>A0ABW5P3P2</accession>
<dbReference type="EMBL" id="JBHUMK010000014">
    <property type="protein sequence ID" value="MFD2608712.1"/>
    <property type="molecule type" value="Genomic_DNA"/>
</dbReference>
<gene>
    <name evidence="2" type="ORF">ACFSR9_04550</name>
</gene>
<keyword evidence="3" id="KW-1185">Reference proteome</keyword>
<dbReference type="PROSITE" id="PS50082">
    <property type="entry name" value="WD_REPEATS_2"/>
    <property type="match status" value="1"/>
</dbReference>
<dbReference type="RefSeq" id="WP_386843472.1">
    <property type="nucleotide sequence ID" value="NZ_JBHUMK010000014.1"/>
</dbReference>
<reference evidence="3" key="1">
    <citation type="journal article" date="2019" name="Int. J. Syst. Evol. Microbiol.">
        <title>The Global Catalogue of Microorganisms (GCM) 10K type strain sequencing project: providing services to taxonomists for standard genome sequencing and annotation.</title>
        <authorList>
            <consortium name="The Broad Institute Genomics Platform"/>
            <consortium name="The Broad Institute Genome Sequencing Center for Infectious Disease"/>
            <person name="Wu L."/>
            <person name="Ma J."/>
        </authorList>
    </citation>
    <scope>NUCLEOTIDE SEQUENCE [LARGE SCALE GENOMIC DNA]</scope>
    <source>
        <strain evidence="3">KCTC 33842</strain>
    </source>
</reference>
<evidence type="ECO:0000313" key="2">
    <source>
        <dbReference type="EMBL" id="MFD2608712.1"/>
    </source>
</evidence>
<protein>
    <submittedName>
        <fullName evidence="2">Uncharacterized protein</fullName>
    </submittedName>
</protein>
<name>A0ABW5P3P2_9DEIO</name>
<feature type="repeat" description="WD" evidence="1">
    <location>
        <begin position="85"/>
        <end position="125"/>
    </location>
</feature>
<evidence type="ECO:0000256" key="1">
    <source>
        <dbReference type="PROSITE-ProRule" id="PRU00221"/>
    </source>
</evidence>
<dbReference type="Gene3D" id="2.130.10.10">
    <property type="entry name" value="YVTN repeat-like/Quinoprotein amine dehydrogenase"/>
    <property type="match status" value="1"/>
</dbReference>
<dbReference type="SMART" id="SM00320">
    <property type="entry name" value="WD40"/>
    <property type="match status" value="1"/>
</dbReference>
<organism evidence="2 3">
    <name type="scientific">Deinococcus taklimakanensis</name>
    <dbReference type="NCBI Taxonomy" id="536443"/>
    <lineage>
        <taxon>Bacteria</taxon>
        <taxon>Thermotogati</taxon>
        <taxon>Deinococcota</taxon>
        <taxon>Deinococci</taxon>
        <taxon>Deinococcales</taxon>
        <taxon>Deinococcaceae</taxon>
        <taxon>Deinococcus</taxon>
    </lineage>
</organism>
<keyword evidence="1" id="KW-0853">WD repeat</keyword>
<dbReference type="SUPFAM" id="SSF82171">
    <property type="entry name" value="DPP6 N-terminal domain-like"/>
    <property type="match status" value="1"/>
</dbReference>
<proteinExistence type="predicted"/>
<dbReference type="Proteomes" id="UP001597475">
    <property type="component" value="Unassembled WGS sequence"/>
</dbReference>
<dbReference type="InterPro" id="IPR015943">
    <property type="entry name" value="WD40/YVTN_repeat-like_dom_sf"/>
</dbReference>
<evidence type="ECO:0000313" key="3">
    <source>
        <dbReference type="Proteomes" id="UP001597475"/>
    </source>
</evidence>
<dbReference type="Pfam" id="PF00400">
    <property type="entry name" value="WD40"/>
    <property type="match status" value="1"/>
</dbReference>
<sequence length="206" mass="22660">MLSALTLTLLTALPVVDSRKRLTLPFEAGRTVTVQGPPGTEDVQYDLSGVTAAPGGSVKALHWCWQDGKFWDCQVQLVTRTGQVTTLKNGSVRRLAFTPDGKWLAGAGDNTVRLWNVASPAAAPRTRVIPNRFTDRLEVGRQTLCIGGHFRVNALHTALTWPDLRVVDDRRQAVAREIRTEVTHGNTTTTTLRTERLAPFVPPPCR</sequence>
<comment type="caution">
    <text evidence="2">The sequence shown here is derived from an EMBL/GenBank/DDBJ whole genome shotgun (WGS) entry which is preliminary data.</text>
</comment>
<dbReference type="InterPro" id="IPR001680">
    <property type="entry name" value="WD40_rpt"/>
</dbReference>